<accession>B5YHW3</accession>
<dbReference type="PATRIC" id="fig|289376.4.peg.176"/>
<sequence>MVIETLLFPEEVLIGHRGRYIAHKRFGSHIVRAIYEYDEKLPVLITVYFPYIDRYFKGGDIYEDKILK</sequence>
<gene>
    <name evidence="1" type="ordered locus">THEYE_A0179</name>
</gene>
<dbReference type="KEGG" id="tye:THEYE_A0179"/>
<dbReference type="STRING" id="289376.THEYE_A0179"/>
<dbReference type="OrthoDB" id="9920693at2"/>
<organism evidence="1 2">
    <name type="scientific">Thermodesulfovibrio yellowstonii (strain ATCC 51303 / DSM 11347 / YP87)</name>
    <dbReference type="NCBI Taxonomy" id="289376"/>
    <lineage>
        <taxon>Bacteria</taxon>
        <taxon>Pseudomonadati</taxon>
        <taxon>Nitrospirota</taxon>
        <taxon>Thermodesulfovibrionia</taxon>
        <taxon>Thermodesulfovibrionales</taxon>
        <taxon>Thermodesulfovibrionaceae</taxon>
        <taxon>Thermodesulfovibrio</taxon>
    </lineage>
</organism>
<dbReference type="eggNOG" id="ENOG502ZUGW">
    <property type="taxonomic scope" value="Bacteria"/>
</dbReference>
<evidence type="ECO:0008006" key="3">
    <source>
        <dbReference type="Google" id="ProtNLM"/>
    </source>
</evidence>
<reference evidence="1 2" key="2">
    <citation type="journal article" date="2015" name="Genome Announc.">
        <title>Genome Sequence of the Sulfate-Reducing Thermophilic Bacterium Thermodesulfovibrio yellowstonii Strain DSM 11347T (Phylum Nitrospirae).</title>
        <authorList>
            <person name="Bhatnagar S."/>
            <person name="Badger J.H."/>
            <person name="Madupu R."/>
            <person name="Khouri H.M."/>
            <person name="O'Connor E.M."/>
            <person name="Robb F.T."/>
            <person name="Ward N.L."/>
            <person name="Eisen J.A."/>
        </authorList>
    </citation>
    <scope>NUCLEOTIDE SEQUENCE [LARGE SCALE GENOMIC DNA]</scope>
    <source>
        <strain evidence="2">ATCC 51303 / DSM 11347 / YP87</strain>
    </source>
</reference>
<protein>
    <recommendedName>
        <fullName evidence="3">DUF4258 domain-containing protein</fullName>
    </recommendedName>
</protein>
<dbReference type="RefSeq" id="WP_012545941.1">
    <property type="nucleotide sequence ID" value="NC_011296.1"/>
</dbReference>
<name>B5YHW3_THEYD</name>
<keyword evidence="2" id="KW-1185">Reference proteome</keyword>
<reference evidence="2" key="1">
    <citation type="submission" date="2008-08" db="EMBL/GenBank/DDBJ databases">
        <title>The complete genome sequence of Thermodesulfovibrio yellowstonii strain ATCC 51303 / DSM 11347 / YP87.</title>
        <authorList>
            <person name="Dodson R.J."/>
            <person name="Durkin A.S."/>
            <person name="Wu M."/>
            <person name="Eisen J."/>
            <person name="Sutton G."/>
        </authorList>
    </citation>
    <scope>NUCLEOTIDE SEQUENCE [LARGE SCALE GENOMIC DNA]</scope>
    <source>
        <strain evidence="2">ATCC 51303 / DSM 11347 / YP87</strain>
    </source>
</reference>
<dbReference type="HOGENOM" id="CLU_2792692_0_0_0"/>
<dbReference type="AlphaFoldDB" id="B5YHW3"/>
<dbReference type="Proteomes" id="UP000000718">
    <property type="component" value="Chromosome"/>
</dbReference>
<evidence type="ECO:0000313" key="2">
    <source>
        <dbReference type="Proteomes" id="UP000000718"/>
    </source>
</evidence>
<dbReference type="EMBL" id="CP001147">
    <property type="protein sequence ID" value="ACI21220.1"/>
    <property type="molecule type" value="Genomic_DNA"/>
</dbReference>
<dbReference type="InParanoid" id="B5YHW3"/>
<dbReference type="EnsemblBacteria" id="ACI21220">
    <property type="protein sequence ID" value="ACI21220"/>
    <property type="gene ID" value="THEYE_A0179"/>
</dbReference>
<proteinExistence type="predicted"/>
<evidence type="ECO:0000313" key="1">
    <source>
        <dbReference type="EMBL" id="ACI21220.1"/>
    </source>
</evidence>